<comment type="caution">
    <text evidence="3">The sequence shown here is derived from an EMBL/GenBank/DDBJ whole genome shotgun (WGS) entry which is preliminary data.</text>
</comment>
<name>A0ABP8Q3J0_9BACT</name>
<evidence type="ECO:0000313" key="3">
    <source>
        <dbReference type="EMBL" id="GAA4497106.1"/>
    </source>
</evidence>
<dbReference type="RefSeq" id="WP_208131574.1">
    <property type="nucleotide sequence ID" value="NZ_BAABGQ010000005.1"/>
</dbReference>
<feature type="domain" description="SusE outer membrane protein" evidence="2">
    <location>
        <begin position="25"/>
        <end position="132"/>
    </location>
</feature>
<reference evidence="4" key="1">
    <citation type="journal article" date="2019" name="Int. J. Syst. Evol. Microbiol.">
        <title>The Global Catalogue of Microorganisms (GCM) 10K type strain sequencing project: providing services to taxonomists for standard genome sequencing and annotation.</title>
        <authorList>
            <consortium name="The Broad Institute Genomics Platform"/>
            <consortium name="The Broad Institute Genome Sequencing Center for Infectious Disease"/>
            <person name="Wu L."/>
            <person name="Ma J."/>
        </authorList>
    </citation>
    <scope>NUCLEOTIDE SEQUENCE [LARGE SCALE GENOMIC DNA]</scope>
    <source>
        <strain evidence="4">JCM 17841</strain>
    </source>
</reference>
<sequence length="269" mass="27704">MFTSITRATAGLLTLALLGFSSCQKDETKVTLTPKAAPALSVATTTPDLVLSTANANSTGDTFTFTAADFGYQSATSYSLQIDKKGGDFSSPQSFDGGTSAGAITLTKAQLANAFFALGVPYGASGQVDARVVASVSPNATKQSSSVVTLSATPTPVCVPNTTGRTWSLIGPAGTDWGTDVALTYDCYSQTFKARLPLQAAEFKFRANNDWSVNFGTTQATTAITMSSLAQGITLTNGNNNLQITTAGTYNIVLAPSADGKSGTVTIKP</sequence>
<dbReference type="InterPro" id="IPR025970">
    <property type="entry name" value="SusE"/>
</dbReference>
<dbReference type="EMBL" id="BAABGQ010000005">
    <property type="protein sequence ID" value="GAA4497106.1"/>
    <property type="molecule type" value="Genomic_DNA"/>
</dbReference>
<dbReference type="Proteomes" id="UP001501243">
    <property type="component" value="Unassembled WGS sequence"/>
</dbReference>
<keyword evidence="1" id="KW-0732">Signal</keyword>
<feature type="chain" id="PRO_5045635380" description="SusE outer membrane protein domain-containing protein" evidence="1">
    <location>
        <begin position="26"/>
        <end position="269"/>
    </location>
</feature>
<dbReference type="Pfam" id="PF14292">
    <property type="entry name" value="SusE"/>
    <property type="match status" value="1"/>
</dbReference>
<organism evidence="3 4">
    <name type="scientific">Hymenobacter ginsengisoli</name>
    <dbReference type="NCBI Taxonomy" id="1051626"/>
    <lineage>
        <taxon>Bacteria</taxon>
        <taxon>Pseudomonadati</taxon>
        <taxon>Bacteroidota</taxon>
        <taxon>Cytophagia</taxon>
        <taxon>Cytophagales</taxon>
        <taxon>Hymenobacteraceae</taxon>
        <taxon>Hymenobacter</taxon>
    </lineage>
</organism>
<evidence type="ECO:0000313" key="4">
    <source>
        <dbReference type="Proteomes" id="UP001501243"/>
    </source>
</evidence>
<feature type="signal peptide" evidence="1">
    <location>
        <begin position="1"/>
        <end position="25"/>
    </location>
</feature>
<evidence type="ECO:0000259" key="2">
    <source>
        <dbReference type="Pfam" id="PF14292"/>
    </source>
</evidence>
<accession>A0ABP8Q3J0</accession>
<protein>
    <recommendedName>
        <fullName evidence="2">SusE outer membrane protein domain-containing protein</fullName>
    </recommendedName>
</protein>
<evidence type="ECO:0000256" key="1">
    <source>
        <dbReference type="SAM" id="SignalP"/>
    </source>
</evidence>
<gene>
    <name evidence="3" type="ORF">GCM10023172_11490</name>
</gene>
<dbReference type="Gene3D" id="2.60.40.3620">
    <property type="match status" value="1"/>
</dbReference>
<proteinExistence type="predicted"/>
<keyword evidence="4" id="KW-1185">Reference proteome</keyword>
<dbReference type="PROSITE" id="PS51257">
    <property type="entry name" value="PROKAR_LIPOPROTEIN"/>
    <property type="match status" value="1"/>
</dbReference>